<accession>A0A2J6PNT6</accession>
<dbReference type="AlphaFoldDB" id="A0A2J6PNT6"/>
<feature type="region of interest" description="Disordered" evidence="1">
    <location>
        <begin position="96"/>
        <end position="162"/>
    </location>
</feature>
<evidence type="ECO:0000256" key="1">
    <source>
        <dbReference type="SAM" id="MobiDB-lite"/>
    </source>
</evidence>
<dbReference type="Proteomes" id="UP000235672">
    <property type="component" value="Unassembled WGS sequence"/>
</dbReference>
<dbReference type="OrthoDB" id="3563077at2759"/>
<feature type="compositionally biased region" description="Polar residues" evidence="1">
    <location>
        <begin position="129"/>
        <end position="142"/>
    </location>
</feature>
<protein>
    <submittedName>
        <fullName evidence="2">Uncharacterized protein</fullName>
    </submittedName>
</protein>
<gene>
    <name evidence="2" type="ORF">NA56DRAFT_333807</name>
</gene>
<proteinExistence type="predicted"/>
<evidence type="ECO:0000313" key="3">
    <source>
        <dbReference type="Proteomes" id="UP000235672"/>
    </source>
</evidence>
<evidence type="ECO:0000313" key="2">
    <source>
        <dbReference type="EMBL" id="PMD15659.1"/>
    </source>
</evidence>
<keyword evidence="3" id="KW-1185">Reference proteome</keyword>
<dbReference type="EMBL" id="KZ613512">
    <property type="protein sequence ID" value="PMD15659.1"/>
    <property type="molecule type" value="Genomic_DNA"/>
</dbReference>
<reference evidence="2 3" key="1">
    <citation type="submission" date="2016-05" db="EMBL/GenBank/DDBJ databases">
        <title>A degradative enzymes factory behind the ericoid mycorrhizal symbiosis.</title>
        <authorList>
            <consortium name="DOE Joint Genome Institute"/>
            <person name="Martino E."/>
            <person name="Morin E."/>
            <person name="Grelet G."/>
            <person name="Kuo A."/>
            <person name="Kohler A."/>
            <person name="Daghino S."/>
            <person name="Barry K."/>
            <person name="Choi C."/>
            <person name="Cichocki N."/>
            <person name="Clum A."/>
            <person name="Copeland A."/>
            <person name="Hainaut M."/>
            <person name="Haridas S."/>
            <person name="Labutti K."/>
            <person name="Lindquist E."/>
            <person name="Lipzen A."/>
            <person name="Khouja H.-R."/>
            <person name="Murat C."/>
            <person name="Ohm R."/>
            <person name="Olson A."/>
            <person name="Spatafora J."/>
            <person name="Veneault-Fourrey C."/>
            <person name="Henrissat B."/>
            <person name="Grigoriev I."/>
            <person name="Martin F."/>
            <person name="Perotto S."/>
        </authorList>
    </citation>
    <scope>NUCLEOTIDE SEQUENCE [LARGE SCALE GENOMIC DNA]</scope>
    <source>
        <strain evidence="2 3">UAMH 7357</strain>
    </source>
</reference>
<name>A0A2J6PNT6_9HELO</name>
<feature type="compositionally biased region" description="Basic and acidic residues" evidence="1">
    <location>
        <begin position="143"/>
        <end position="162"/>
    </location>
</feature>
<organism evidence="2 3">
    <name type="scientific">Hyaloscypha hepaticicola</name>
    <dbReference type="NCBI Taxonomy" id="2082293"/>
    <lineage>
        <taxon>Eukaryota</taxon>
        <taxon>Fungi</taxon>
        <taxon>Dikarya</taxon>
        <taxon>Ascomycota</taxon>
        <taxon>Pezizomycotina</taxon>
        <taxon>Leotiomycetes</taxon>
        <taxon>Helotiales</taxon>
        <taxon>Hyaloscyphaceae</taxon>
        <taxon>Hyaloscypha</taxon>
    </lineage>
</organism>
<feature type="compositionally biased region" description="Low complexity" evidence="1">
    <location>
        <begin position="102"/>
        <end position="112"/>
    </location>
</feature>
<sequence>MRISMLRLPRERSSQDLVPPAERDIIRVHRMYYNRCSKGKKIFEYLVDKSRWITKDKLRISLSPILVIELKVSSPHPISQAQREVLLSHSVTPIRDEHGYTSRASRSSSASADPVLEGEPITRKRGHQNAYTEISSDTYHSTNTDDNHNAYNTSDKDPRSAK</sequence>